<feature type="region of interest" description="Disordered" evidence="1">
    <location>
        <begin position="204"/>
        <end position="241"/>
    </location>
</feature>
<dbReference type="InterPro" id="IPR005135">
    <property type="entry name" value="Endo/exonuclease/phosphatase"/>
</dbReference>
<dbReference type="InterPro" id="IPR006311">
    <property type="entry name" value="TAT_signal"/>
</dbReference>
<dbReference type="InterPro" id="IPR036691">
    <property type="entry name" value="Endo/exonu/phosph_ase_sf"/>
</dbReference>
<keyword evidence="4" id="KW-0255">Endonuclease</keyword>
<keyword evidence="4" id="KW-0378">Hydrolase</keyword>
<dbReference type="SUPFAM" id="SSF56219">
    <property type="entry name" value="DNase I-like"/>
    <property type="match status" value="1"/>
</dbReference>
<keyword evidence="2" id="KW-0732">Signal</keyword>
<dbReference type="Pfam" id="PF00932">
    <property type="entry name" value="LTD"/>
    <property type="match status" value="1"/>
</dbReference>
<dbReference type="NCBIfam" id="NF033681">
    <property type="entry name" value="ExeM_NucH_DNase"/>
    <property type="match status" value="1"/>
</dbReference>
<dbReference type="GO" id="GO:0004519">
    <property type="term" value="F:endonuclease activity"/>
    <property type="evidence" value="ECO:0007669"/>
    <property type="project" value="UniProtKB-KW"/>
</dbReference>
<keyword evidence="4" id="KW-0540">Nuclease</keyword>
<comment type="caution">
    <text evidence="4">The sequence shown here is derived from an EMBL/GenBank/DDBJ whole genome shotgun (WGS) entry which is preliminary data.</text>
</comment>
<evidence type="ECO:0000313" key="5">
    <source>
        <dbReference type="Proteomes" id="UP000742460"/>
    </source>
</evidence>
<dbReference type="InterPro" id="IPR036415">
    <property type="entry name" value="Lamin_tail_dom_sf"/>
</dbReference>
<reference evidence="4" key="1">
    <citation type="journal article" date="2021" name="PeerJ">
        <title>Extensive microbial diversity within the chicken gut microbiome revealed by metagenomics and culture.</title>
        <authorList>
            <person name="Gilroy R."/>
            <person name="Ravi A."/>
            <person name="Getino M."/>
            <person name="Pursley I."/>
            <person name="Horton D.L."/>
            <person name="Alikhan N.F."/>
            <person name="Baker D."/>
            <person name="Gharbi K."/>
            <person name="Hall N."/>
            <person name="Watson M."/>
            <person name="Adriaenssens E.M."/>
            <person name="Foster-Nyarko E."/>
            <person name="Jarju S."/>
            <person name="Secka A."/>
            <person name="Antonio M."/>
            <person name="Oren A."/>
            <person name="Chaudhuri R.R."/>
            <person name="La Ragione R."/>
            <person name="Hildebrand F."/>
            <person name="Pallen M.J."/>
        </authorList>
    </citation>
    <scope>NUCLEOTIDE SEQUENCE</scope>
    <source>
        <strain evidence="4">ChiGjej5B5-22894</strain>
    </source>
</reference>
<dbReference type="Gene3D" id="3.60.10.10">
    <property type="entry name" value="Endonuclease/exonuclease/phosphatase"/>
    <property type="match status" value="1"/>
</dbReference>
<dbReference type="EMBL" id="DYUE01000266">
    <property type="protein sequence ID" value="HJG92324.1"/>
    <property type="molecule type" value="Genomic_DNA"/>
</dbReference>
<evidence type="ECO:0000256" key="1">
    <source>
        <dbReference type="SAM" id="MobiDB-lite"/>
    </source>
</evidence>
<dbReference type="PANTHER" id="PTHR42834">
    <property type="entry name" value="ENDONUCLEASE/EXONUCLEASE/PHOSPHATASE FAMILY PROTEIN (AFU_ORTHOLOGUE AFUA_3G09210)"/>
    <property type="match status" value="1"/>
</dbReference>
<reference evidence="4" key="2">
    <citation type="submission" date="2021-09" db="EMBL/GenBank/DDBJ databases">
        <authorList>
            <person name="Gilroy R."/>
        </authorList>
    </citation>
    <scope>NUCLEOTIDE SEQUENCE</scope>
    <source>
        <strain evidence="4">ChiGjej5B5-22894</strain>
    </source>
</reference>
<evidence type="ECO:0000259" key="3">
    <source>
        <dbReference type="PROSITE" id="PS51841"/>
    </source>
</evidence>
<dbReference type="PROSITE" id="PS51318">
    <property type="entry name" value="TAT"/>
    <property type="match status" value="1"/>
</dbReference>
<proteinExistence type="predicted"/>
<evidence type="ECO:0000256" key="2">
    <source>
        <dbReference type="SAM" id="SignalP"/>
    </source>
</evidence>
<feature type="chain" id="PRO_5038438730" evidence="2">
    <location>
        <begin position="41"/>
        <end position="854"/>
    </location>
</feature>
<dbReference type="CDD" id="cd04486">
    <property type="entry name" value="YhcR_OBF_like"/>
    <property type="match status" value="1"/>
</dbReference>
<sequence length="854" mass="87958">MSSTARGSGLRSRLARVGAAAAALALGLSLAPGLTAAAQAAVVTPGDIRIHEVYGGGGNSGAELTHDFVELTNSSDADVDLDGWTLHYASATGAFGRNSMPLSGTVPAGGTFLIQLAQGNGGTTALPTPDATGSLAMGGSAGTIALTDTEGALVCSQAACSEDPTVVDLVGWGNGATTFSGEAPAPATSNTTSLSRVAATGENSTDFAAGEPTPTNAAGETAGSGGEDPGDPGDPEEPPADAAEVSIAEIQGTGAESPLAGDPVITEGVVTAVYATGGLNGYVIQTAGTGGALDFSTHAGSTAVFVYSSATASQVSIGDSVRVTGEVSEFNGSTQITVGAGGLEVLADDLEPVEPLTLEGGFPLEEEKREAIEHMLYLPGEGDFTVTDVYSTNRYGEVTLAIGDEPLLQAGDIMRPGEEASEYFAGRESLKVLLDDGRTTDFSRNPSQPMSWLTTEEPVRVGAAATFTEPVVVTYSFGAWKLNTTTPWESAEADGVDFENTRTDAPDEVGGDVQLATFNVLNYFTTLGEDTPGCEPYTNMHGEGTNVRGGCDLRGAWGADDLERQQSKIVDAISGTGADVVGLTEIENSARLGEDADEATATLVAALNEKDGAGTWDFIPTGDAYAAQGLDGGQDAITNAIIYRPDAVAPQGETQILAGHDAFDNAREPIGQVFVPVRGDGVDGGGEQVEGEPFFFTINHFKSKGSSDAEDSGLPEDPVQGNARTSRLQQAEALLTWGEETAAELGVEDVLHGGDFNAYTQEEPLQLFYEQGFVNLGEEHDPEGWSYSYGGMVGSLDHVIGSASAAERVTGATDWQINGPETVMAQYGRYQNNATDLYESGPFASSDHDPIIVG</sequence>
<dbReference type="Proteomes" id="UP000742460">
    <property type="component" value="Unassembled WGS sequence"/>
</dbReference>
<dbReference type="PANTHER" id="PTHR42834:SF1">
    <property type="entry name" value="ENDONUCLEASE_EXONUCLEASE_PHOSPHATASE FAMILY PROTEIN (AFU_ORTHOLOGUE AFUA_3G09210)"/>
    <property type="match status" value="1"/>
</dbReference>
<protein>
    <submittedName>
        <fullName evidence="4">ExeM/NucH family extracellular endonuclease</fullName>
    </submittedName>
</protein>
<evidence type="ECO:0000313" key="4">
    <source>
        <dbReference type="EMBL" id="HJG92324.1"/>
    </source>
</evidence>
<feature type="compositionally biased region" description="Acidic residues" evidence="1">
    <location>
        <begin position="228"/>
        <end position="239"/>
    </location>
</feature>
<dbReference type="Gene3D" id="2.60.40.1260">
    <property type="entry name" value="Lamin Tail domain"/>
    <property type="match status" value="1"/>
</dbReference>
<dbReference type="InterPro" id="IPR047971">
    <property type="entry name" value="ExeM-like"/>
</dbReference>
<dbReference type="Pfam" id="PF03372">
    <property type="entry name" value="Exo_endo_phos"/>
    <property type="match status" value="1"/>
</dbReference>
<accession>A0A921MX98</accession>
<dbReference type="InterPro" id="IPR001322">
    <property type="entry name" value="Lamin_tail_dom"/>
</dbReference>
<dbReference type="AlphaFoldDB" id="A0A921MX98"/>
<feature type="domain" description="LTD" evidence="3">
    <location>
        <begin position="35"/>
        <end position="174"/>
    </location>
</feature>
<name>A0A921MX98_9MICO</name>
<gene>
    <name evidence="4" type="ORF">K8V81_11455</name>
</gene>
<dbReference type="SUPFAM" id="SSF74853">
    <property type="entry name" value="Lamin A/C globular tail domain"/>
    <property type="match status" value="1"/>
</dbReference>
<dbReference type="PROSITE" id="PS51841">
    <property type="entry name" value="LTD"/>
    <property type="match status" value="1"/>
</dbReference>
<feature type="non-terminal residue" evidence="4">
    <location>
        <position position="854"/>
    </location>
</feature>
<feature type="signal peptide" evidence="2">
    <location>
        <begin position="1"/>
        <end position="40"/>
    </location>
</feature>
<organism evidence="4 5">
    <name type="scientific">Brachybacterium massiliense</name>
    <dbReference type="NCBI Taxonomy" id="1755098"/>
    <lineage>
        <taxon>Bacteria</taxon>
        <taxon>Bacillati</taxon>
        <taxon>Actinomycetota</taxon>
        <taxon>Actinomycetes</taxon>
        <taxon>Micrococcales</taxon>
        <taxon>Dermabacteraceae</taxon>
        <taxon>Brachybacterium</taxon>
    </lineage>
</organism>